<dbReference type="SUPFAM" id="SSF54427">
    <property type="entry name" value="NTF2-like"/>
    <property type="match status" value="1"/>
</dbReference>
<accession>A0A841LEF3</accession>
<dbReference type="RefSeq" id="WP_184200087.1">
    <property type="nucleotide sequence ID" value="NZ_BMOX01000117.1"/>
</dbReference>
<sequence>MKPLLLALLLVATPALAGPKEDAVRAAGREWVSAFKAGNLEALMALYAENPEVALHDQPKLTGRDAVRGYFANRLRTPPDADFLLLEESLEVRGNTALSMNKYWFTLRTQGREYKDAGRSLIVYTRDRKGRWLIRHDIDQTTPDVKFPAPPEAK</sequence>
<evidence type="ECO:0000313" key="4">
    <source>
        <dbReference type="Proteomes" id="UP000538147"/>
    </source>
</evidence>
<dbReference type="EMBL" id="JACIIV010000016">
    <property type="protein sequence ID" value="MBB6228195.1"/>
    <property type="molecule type" value="Genomic_DNA"/>
</dbReference>
<keyword evidence="1" id="KW-0732">Signal</keyword>
<feature type="domain" description="DUF4440" evidence="2">
    <location>
        <begin position="24"/>
        <end position="134"/>
    </location>
</feature>
<proteinExistence type="predicted"/>
<evidence type="ECO:0000259" key="2">
    <source>
        <dbReference type="Pfam" id="PF14534"/>
    </source>
</evidence>
<protein>
    <submittedName>
        <fullName evidence="3">Uncharacterized protein (TIGR02246 family)</fullName>
    </submittedName>
</protein>
<dbReference type="Proteomes" id="UP000538147">
    <property type="component" value="Unassembled WGS sequence"/>
</dbReference>
<keyword evidence="4" id="KW-1185">Reference proteome</keyword>
<evidence type="ECO:0000256" key="1">
    <source>
        <dbReference type="SAM" id="SignalP"/>
    </source>
</evidence>
<comment type="caution">
    <text evidence="3">The sequence shown here is derived from an EMBL/GenBank/DDBJ whole genome shotgun (WGS) entry which is preliminary data.</text>
</comment>
<name>A0A841LEF3_9SPHN</name>
<feature type="chain" id="PRO_5032516597" evidence="1">
    <location>
        <begin position="18"/>
        <end position="154"/>
    </location>
</feature>
<gene>
    <name evidence="3" type="ORF">FHS79_002380</name>
</gene>
<evidence type="ECO:0000313" key="3">
    <source>
        <dbReference type="EMBL" id="MBB6228195.1"/>
    </source>
</evidence>
<organism evidence="3 4">
    <name type="scientific">Polymorphobacter multimanifer</name>
    <dbReference type="NCBI Taxonomy" id="1070431"/>
    <lineage>
        <taxon>Bacteria</taxon>
        <taxon>Pseudomonadati</taxon>
        <taxon>Pseudomonadota</taxon>
        <taxon>Alphaproteobacteria</taxon>
        <taxon>Sphingomonadales</taxon>
        <taxon>Sphingosinicellaceae</taxon>
        <taxon>Polymorphobacter</taxon>
    </lineage>
</organism>
<dbReference type="InterPro" id="IPR032710">
    <property type="entry name" value="NTF2-like_dom_sf"/>
</dbReference>
<feature type="signal peptide" evidence="1">
    <location>
        <begin position="1"/>
        <end position="17"/>
    </location>
</feature>
<dbReference type="Pfam" id="PF14534">
    <property type="entry name" value="DUF4440"/>
    <property type="match status" value="1"/>
</dbReference>
<dbReference type="InterPro" id="IPR027843">
    <property type="entry name" value="DUF4440"/>
</dbReference>
<reference evidence="3 4" key="1">
    <citation type="submission" date="2020-08" db="EMBL/GenBank/DDBJ databases">
        <title>Genomic Encyclopedia of Type Strains, Phase IV (KMG-IV): sequencing the most valuable type-strain genomes for metagenomic binning, comparative biology and taxonomic classification.</title>
        <authorList>
            <person name="Goeker M."/>
        </authorList>
    </citation>
    <scope>NUCLEOTIDE SEQUENCE [LARGE SCALE GENOMIC DNA]</scope>
    <source>
        <strain evidence="3 4">DSM 102189</strain>
    </source>
</reference>
<dbReference type="Gene3D" id="3.10.450.50">
    <property type="match status" value="1"/>
</dbReference>
<dbReference type="AlphaFoldDB" id="A0A841LEF3"/>